<dbReference type="EMBL" id="VLLE01000003">
    <property type="protein sequence ID" value="TWI83207.1"/>
    <property type="molecule type" value="Genomic_DNA"/>
</dbReference>
<keyword evidence="1" id="KW-0732">Signal</keyword>
<dbReference type="Pfam" id="PF11138">
    <property type="entry name" value="DUF2911"/>
    <property type="match status" value="1"/>
</dbReference>
<sequence>MRSTLLLLAFVCMAMAVSAQNGSKLPPLDKSPMDMSYYPVNYPILRIQPNKPTEPLIARVIYSRPSKSGRKVFGELVEDGKVWRLGANEATEIEFYRDVKIGGKTVKKGRYTLYALESAAKWTVIINKDTDVWGAFKYDAGKDVARIDCPVIKTPDITESFTMVFEKVTDKSINLVMDWDDVQVKMPISW</sequence>
<evidence type="ECO:0008006" key="4">
    <source>
        <dbReference type="Google" id="ProtNLM"/>
    </source>
</evidence>
<evidence type="ECO:0000313" key="3">
    <source>
        <dbReference type="Proteomes" id="UP000316167"/>
    </source>
</evidence>
<gene>
    <name evidence="2" type="ORF">IQ13_1313</name>
</gene>
<comment type="caution">
    <text evidence="2">The sequence shown here is derived from an EMBL/GenBank/DDBJ whole genome shotgun (WGS) entry which is preliminary data.</text>
</comment>
<dbReference type="Proteomes" id="UP000316167">
    <property type="component" value="Unassembled WGS sequence"/>
</dbReference>
<feature type="signal peptide" evidence="1">
    <location>
        <begin position="1"/>
        <end position="19"/>
    </location>
</feature>
<feature type="chain" id="PRO_5022154910" description="DUF2911 family protein" evidence="1">
    <location>
        <begin position="20"/>
        <end position="190"/>
    </location>
</feature>
<protein>
    <recommendedName>
        <fullName evidence="4">DUF2911 family protein</fullName>
    </recommendedName>
</protein>
<dbReference type="InterPro" id="IPR021314">
    <property type="entry name" value="DUF2911"/>
</dbReference>
<evidence type="ECO:0000256" key="1">
    <source>
        <dbReference type="SAM" id="SignalP"/>
    </source>
</evidence>
<organism evidence="2 3">
    <name type="scientific">Lacibacter cauensis</name>
    <dbReference type="NCBI Taxonomy" id="510947"/>
    <lineage>
        <taxon>Bacteria</taxon>
        <taxon>Pseudomonadati</taxon>
        <taxon>Bacteroidota</taxon>
        <taxon>Chitinophagia</taxon>
        <taxon>Chitinophagales</taxon>
        <taxon>Chitinophagaceae</taxon>
        <taxon>Lacibacter</taxon>
    </lineage>
</organism>
<evidence type="ECO:0000313" key="2">
    <source>
        <dbReference type="EMBL" id="TWI83207.1"/>
    </source>
</evidence>
<dbReference type="AlphaFoldDB" id="A0A562SPI9"/>
<keyword evidence="3" id="KW-1185">Reference proteome</keyword>
<dbReference type="RefSeq" id="WP_199758200.1">
    <property type="nucleotide sequence ID" value="NZ_VLLE01000003.1"/>
</dbReference>
<name>A0A562SPI9_9BACT</name>
<proteinExistence type="predicted"/>
<reference evidence="2 3" key="1">
    <citation type="journal article" date="2015" name="Stand. Genomic Sci.">
        <title>Genomic Encyclopedia of Bacterial and Archaeal Type Strains, Phase III: the genomes of soil and plant-associated and newly described type strains.</title>
        <authorList>
            <person name="Whitman W.B."/>
            <person name="Woyke T."/>
            <person name="Klenk H.P."/>
            <person name="Zhou Y."/>
            <person name="Lilburn T.G."/>
            <person name="Beck B.J."/>
            <person name="De Vos P."/>
            <person name="Vandamme P."/>
            <person name="Eisen J.A."/>
            <person name="Garrity G."/>
            <person name="Hugenholtz P."/>
            <person name="Kyrpides N.C."/>
        </authorList>
    </citation>
    <scope>NUCLEOTIDE SEQUENCE [LARGE SCALE GENOMIC DNA]</scope>
    <source>
        <strain evidence="2 3">CGMCC 1.7271</strain>
    </source>
</reference>
<accession>A0A562SPI9</accession>